<dbReference type="HOGENOM" id="CLU_3104166_0_0_11"/>
<name>D7C7J1_STRBB</name>
<organism evidence="1 2">
    <name type="scientific">Streptomyces bingchenggensis (strain BCW-1)</name>
    <dbReference type="NCBI Taxonomy" id="749414"/>
    <lineage>
        <taxon>Bacteria</taxon>
        <taxon>Bacillati</taxon>
        <taxon>Actinomycetota</taxon>
        <taxon>Actinomycetes</taxon>
        <taxon>Kitasatosporales</taxon>
        <taxon>Streptomycetaceae</taxon>
        <taxon>Streptomyces</taxon>
    </lineage>
</organism>
<dbReference type="Proteomes" id="UP000000377">
    <property type="component" value="Chromosome"/>
</dbReference>
<evidence type="ECO:0000313" key="1">
    <source>
        <dbReference type="EMBL" id="ADI12539.1"/>
    </source>
</evidence>
<dbReference type="KEGG" id="sbh:SBI_09421"/>
<keyword evidence="2" id="KW-1185">Reference proteome</keyword>
<dbReference type="AlphaFoldDB" id="D7C7J1"/>
<sequence>MAADESAEDVLDFHARSRAAAYAAIAGLDIDNNGTAFAFFDGATGIRTRRA</sequence>
<accession>D7C7J1</accession>
<dbReference type="PATRIC" id="fig|749414.3.peg.9702"/>
<evidence type="ECO:0000313" key="2">
    <source>
        <dbReference type="Proteomes" id="UP000000377"/>
    </source>
</evidence>
<reference evidence="1 2" key="1">
    <citation type="journal article" date="2010" name="J. Bacteriol.">
        <title>Genome sequence of the milbemycin-producing bacterium Streptomyces bingchenggensis.</title>
        <authorList>
            <person name="Wang X.J."/>
            <person name="Yan Y.J."/>
            <person name="Zhang B."/>
            <person name="An J."/>
            <person name="Wang J.J."/>
            <person name="Tian J."/>
            <person name="Jiang L."/>
            <person name="Chen Y.H."/>
            <person name="Huang S.X."/>
            <person name="Yin M."/>
            <person name="Zhang J."/>
            <person name="Gao A.L."/>
            <person name="Liu C.X."/>
            <person name="Zhu Z.X."/>
            <person name="Xiang W.S."/>
        </authorList>
    </citation>
    <scope>NUCLEOTIDE SEQUENCE [LARGE SCALE GENOMIC DNA]</scope>
    <source>
        <strain evidence="1 2">BCW-1</strain>
    </source>
</reference>
<proteinExistence type="predicted"/>
<dbReference type="EMBL" id="CP002047">
    <property type="protein sequence ID" value="ADI12539.1"/>
    <property type="molecule type" value="Genomic_DNA"/>
</dbReference>
<protein>
    <submittedName>
        <fullName evidence="1">Uncharacterized protein</fullName>
    </submittedName>
</protein>
<gene>
    <name evidence="1" type="ordered locus">SBI_09421</name>
</gene>